<reference evidence="1 2" key="1">
    <citation type="submission" date="2016-11" db="EMBL/GenBank/DDBJ databases">
        <authorList>
            <person name="Jaros S."/>
            <person name="Januszkiewicz K."/>
            <person name="Wedrychowicz H."/>
        </authorList>
    </citation>
    <scope>NUCLEOTIDE SEQUENCE [LARGE SCALE GENOMIC DNA]</scope>
    <source>
        <strain evidence="1 2">DSM 29431</strain>
    </source>
</reference>
<dbReference type="OrthoDB" id="8479024at2"/>
<proteinExistence type="predicted"/>
<accession>A0A1M5VRE6</accession>
<dbReference type="EMBL" id="FQXC01000004">
    <property type="protein sequence ID" value="SHH77544.1"/>
    <property type="molecule type" value="Genomic_DNA"/>
</dbReference>
<dbReference type="AlphaFoldDB" id="A0A1M5VRE6"/>
<dbReference type="STRING" id="996342.SAMN05443551_3013"/>
<gene>
    <name evidence="1" type="ORF">SAMN05443551_3013</name>
</gene>
<evidence type="ECO:0000313" key="1">
    <source>
        <dbReference type="EMBL" id="SHH77544.1"/>
    </source>
</evidence>
<evidence type="ECO:0000313" key="2">
    <source>
        <dbReference type="Proteomes" id="UP000184221"/>
    </source>
</evidence>
<dbReference type="RefSeq" id="WP_084066232.1">
    <property type="nucleotide sequence ID" value="NZ_FQXC01000004.1"/>
</dbReference>
<dbReference type="Proteomes" id="UP000184221">
    <property type="component" value="Unassembled WGS sequence"/>
</dbReference>
<protein>
    <recommendedName>
        <fullName evidence="3">DUF1499 domain-containing protein</fullName>
    </recommendedName>
</protein>
<evidence type="ECO:0008006" key="3">
    <source>
        <dbReference type="Google" id="ProtNLM"/>
    </source>
</evidence>
<dbReference type="InterPro" id="IPR010865">
    <property type="entry name" value="DUF1499"/>
</dbReference>
<name>A0A1M5VRE6_9RHOB</name>
<keyword evidence="2" id="KW-1185">Reference proteome</keyword>
<sequence>MFFWTIVLIVVAGLAWIRFAPSDPEVWHVDPQVTADQDLAGGVRRRIPAEDGTFEALDRIILATPRTEVLAGSVEDGKVTYITRSQWMGFPDYTTVMRNEDVLELHARLRFGQSDMGVNKQRVEGWLQMLDGQRG</sequence>
<dbReference type="Pfam" id="PF07386">
    <property type="entry name" value="DUF1499"/>
    <property type="match status" value="1"/>
</dbReference>
<organism evidence="1 2">
    <name type="scientific">Marivita hallyeonensis</name>
    <dbReference type="NCBI Taxonomy" id="996342"/>
    <lineage>
        <taxon>Bacteria</taxon>
        <taxon>Pseudomonadati</taxon>
        <taxon>Pseudomonadota</taxon>
        <taxon>Alphaproteobacteria</taxon>
        <taxon>Rhodobacterales</taxon>
        <taxon>Roseobacteraceae</taxon>
        <taxon>Marivita</taxon>
    </lineage>
</organism>